<dbReference type="InterPro" id="IPR008195">
    <property type="entry name" value="Ribosomal_eL34"/>
</dbReference>
<dbReference type="GO" id="GO:1990904">
    <property type="term" value="C:ribonucleoprotein complex"/>
    <property type="evidence" value="ECO:0007669"/>
    <property type="project" value="UniProtKB-KW"/>
</dbReference>
<feature type="region of interest" description="Disordered" evidence="6">
    <location>
        <begin position="164"/>
        <end position="188"/>
    </location>
</feature>
<dbReference type="PANTHER" id="PTHR46595">
    <property type="entry name" value="60S RIBOSOMAL PROTEIN L34"/>
    <property type="match status" value="1"/>
</dbReference>
<dbReference type="EMBL" id="JBBHLL010000314">
    <property type="protein sequence ID" value="KAK7806076.1"/>
    <property type="molecule type" value="Genomic_DNA"/>
</dbReference>
<dbReference type="GO" id="GO:0005840">
    <property type="term" value="C:ribosome"/>
    <property type="evidence" value="ECO:0007669"/>
    <property type="project" value="UniProtKB-KW"/>
</dbReference>
<feature type="region of interest" description="Disordered" evidence="6">
    <location>
        <begin position="217"/>
        <end position="266"/>
    </location>
</feature>
<dbReference type="Proteomes" id="UP001488838">
    <property type="component" value="Unassembled WGS sequence"/>
</dbReference>
<keyword evidence="8" id="KW-1185">Reference proteome</keyword>
<dbReference type="Pfam" id="PF01199">
    <property type="entry name" value="Ribosomal_L34e"/>
    <property type="match status" value="1"/>
</dbReference>
<evidence type="ECO:0000256" key="5">
    <source>
        <dbReference type="ARBA" id="ARBA00035333"/>
    </source>
</evidence>
<feature type="compositionally biased region" description="Polar residues" evidence="6">
    <location>
        <begin position="246"/>
        <end position="259"/>
    </location>
</feature>
<keyword evidence="3" id="KW-0687">Ribonucleoprotein</keyword>
<dbReference type="PRINTS" id="PR01250">
    <property type="entry name" value="RIBOSOMALL34"/>
</dbReference>
<evidence type="ECO:0000256" key="2">
    <source>
        <dbReference type="ARBA" id="ARBA00022980"/>
    </source>
</evidence>
<evidence type="ECO:0000256" key="6">
    <source>
        <dbReference type="SAM" id="MobiDB-lite"/>
    </source>
</evidence>
<organism evidence="7 8">
    <name type="scientific">Myodes glareolus</name>
    <name type="common">Bank vole</name>
    <name type="synonym">Clethrionomys glareolus</name>
    <dbReference type="NCBI Taxonomy" id="447135"/>
    <lineage>
        <taxon>Eukaryota</taxon>
        <taxon>Metazoa</taxon>
        <taxon>Chordata</taxon>
        <taxon>Craniata</taxon>
        <taxon>Vertebrata</taxon>
        <taxon>Euteleostomi</taxon>
        <taxon>Mammalia</taxon>
        <taxon>Eutheria</taxon>
        <taxon>Euarchontoglires</taxon>
        <taxon>Glires</taxon>
        <taxon>Rodentia</taxon>
        <taxon>Myomorpha</taxon>
        <taxon>Muroidea</taxon>
        <taxon>Cricetidae</taxon>
        <taxon>Arvicolinae</taxon>
        <taxon>Myodes</taxon>
    </lineage>
</organism>
<comment type="caution">
    <text evidence="7">The sequence shown here is derived from an EMBL/GenBank/DDBJ whole genome shotgun (WGS) entry which is preliminary data.</text>
</comment>
<feature type="compositionally biased region" description="Polar residues" evidence="6">
    <location>
        <begin position="167"/>
        <end position="181"/>
    </location>
</feature>
<dbReference type="InterPro" id="IPR038562">
    <property type="entry name" value="Ribosomal_eL34_C_sf"/>
</dbReference>
<evidence type="ECO:0000256" key="1">
    <source>
        <dbReference type="ARBA" id="ARBA00009875"/>
    </source>
</evidence>
<dbReference type="AlphaFoldDB" id="A0AAW0HVA1"/>
<sequence length="286" mass="30562">MDLKLGALIHARQEFWLAVKLQAQPSTYNGQTNIPEAGVTLILTRGLVPRGTQNGPPADILRHGLSYNTASNKTRLSQTADNRIGSFYTKTVGQTPKSARDMCLDRPQEVHAVRPKVLARVSKTKKPISRASSGSTCARCVRQRIKGLSLSRSRKRLISPALALSPPTLSSRPQAISTASPPIQRAPARAPDVITSFSRCPPHVDSLPSVLQNLTTGRSAAPDHTSALSGSPPEPSESPQGHSARKSSSTLGAVSQSRSFPPPLVVPVQTRSFPRAVGCKRAMVGH</sequence>
<reference evidence="7 8" key="1">
    <citation type="journal article" date="2023" name="bioRxiv">
        <title>Conserved and derived expression patterns and positive selection on dental genes reveal complex evolutionary context of ever-growing rodent molars.</title>
        <authorList>
            <person name="Calamari Z.T."/>
            <person name="Song A."/>
            <person name="Cohen E."/>
            <person name="Akter M."/>
            <person name="Roy R.D."/>
            <person name="Hallikas O."/>
            <person name="Christensen M.M."/>
            <person name="Li P."/>
            <person name="Marangoni P."/>
            <person name="Jernvall J."/>
            <person name="Klein O.D."/>
        </authorList>
    </citation>
    <scope>NUCLEOTIDE SEQUENCE [LARGE SCALE GENOMIC DNA]</scope>
    <source>
        <strain evidence="7">V071</strain>
    </source>
</reference>
<evidence type="ECO:0000256" key="4">
    <source>
        <dbReference type="ARBA" id="ARBA00035227"/>
    </source>
</evidence>
<dbReference type="GO" id="GO:0003735">
    <property type="term" value="F:structural constituent of ribosome"/>
    <property type="evidence" value="ECO:0007669"/>
    <property type="project" value="InterPro"/>
</dbReference>
<evidence type="ECO:0000313" key="8">
    <source>
        <dbReference type="Proteomes" id="UP001488838"/>
    </source>
</evidence>
<dbReference type="Gene3D" id="6.20.370.70">
    <property type="match status" value="1"/>
</dbReference>
<accession>A0AAW0HVA1</accession>
<dbReference type="GO" id="GO:0006412">
    <property type="term" value="P:translation"/>
    <property type="evidence" value="ECO:0007669"/>
    <property type="project" value="InterPro"/>
</dbReference>
<dbReference type="Gene3D" id="6.20.340.10">
    <property type="match status" value="1"/>
</dbReference>
<name>A0AAW0HVA1_MYOGA</name>
<gene>
    <name evidence="7" type="ORF">U0070_000003</name>
</gene>
<comment type="similarity">
    <text evidence="1">Belongs to the eukaryotic ribosomal protein eL34 family.</text>
</comment>
<evidence type="ECO:0000256" key="3">
    <source>
        <dbReference type="ARBA" id="ARBA00023274"/>
    </source>
</evidence>
<evidence type="ECO:0000313" key="7">
    <source>
        <dbReference type="EMBL" id="KAK7806076.1"/>
    </source>
</evidence>
<proteinExistence type="inferred from homology"/>
<keyword evidence="2" id="KW-0689">Ribosomal protein</keyword>
<protein>
    <recommendedName>
        <fullName evidence="4">Large ribosomal subunit protein eL34</fullName>
    </recommendedName>
    <alternativeName>
        <fullName evidence="5">60S ribosomal protein L34</fullName>
    </alternativeName>
</protein>